<accession>A0A9D2E403</accession>
<evidence type="ECO:0000313" key="4">
    <source>
        <dbReference type="EMBL" id="HIZ30407.1"/>
    </source>
</evidence>
<sequence length="354" mass="40707">MEPQLSIIVPVYNPGEYLPRALECIAAQTRRDWECILVDDGSTDGSAEVCDEWAAKDGRFRVIHQKNAGASAARNTGIDAARAPWLLFADADDALAPDAAETLLARQLAEPGVFLVFGYTQVFAHLGTEQRPRPEIRYHARDFGRMYDDAPLAAPWGKLFEAGLVRKAGLRFDVTMRCYEDRPFVTDYLRAFFTRDPNAGCLFLNRPLYYYENGNAASLSKSDRSRLAPSHYEAFDRLLTDCLERYRTPPEDLTKIVLEYMNTLLYGAWCTPAKERRRAMARFYKSGEYRRLMAFFKKNRLYEARYLPLRFHATALAVALDQSRLHPPMALYWKFHWLGLYTLCRGWKPLIPTE</sequence>
<reference evidence="4" key="2">
    <citation type="submission" date="2021-04" db="EMBL/GenBank/DDBJ databases">
        <authorList>
            <person name="Gilroy R."/>
        </authorList>
    </citation>
    <scope>NUCLEOTIDE SEQUENCE</scope>
    <source>
        <strain evidence="4">ChiGjej4B4-18154</strain>
    </source>
</reference>
<protein>
    <submittedName>
        <fullName evidence="4">Glycosyltransferase</fullName>
        <ecNumber evidence="4">2.4.-.-</ecNumber>
    </submittedName>
</protein>
<dbReference type="SUPFAM" id="SSF53448">
    <property type="entry name" value="Nucleotide-diphospho-sugar transferases"/>
    <property type="match status" value="1"/>
</dbReference>
<gene>
    <name evidence="4" type="ORF">H9813_04120</name>
</gene>
<feature type="domain" description="Glycosyltransferase 2-like" evidence="3">
    <location>
        <begin position="6"/>
        <end position="161"/>
    </location>
</feature>
<dbReference type="PANTHER" id="PTHR22916">
    <property type="entry name" value="GLYCOSYLTRANSFERASE"/>
    <property type="match status" value="1"/>
</dbReference>
<name>A0A9D2E403_9FIRM</name>
<dbReference type="Proteomes" id="UP000824035">
    <property type="component" value="Unassembled WGS sequence"/>
</dbReference>
<dbReference type="EC" id="2.4.-.-" evidence="4"/>
<dbReference type="Gene3D" id="3.90.550.10">
    <property type="entry name" value="Spore Coat Polysaccharide Biosynthesis Protein SpsA, Chain A"/>
    <property type="match status" value="1"/>
</dbReference>
<dbReference type="Pfam" id="PF00535">
    <property type="entry name" value="Glycos_transf_2"/>
    <property type="match status" value="1"/>
</dbReference>
<keyword evidence="2 4" id="KW-0808">Transferase</keyword>
<proteinExistence type="predicted"/>
<evidence type="ECO:0000256" key="2">
    <source>
        <dbReference type="ARBA" id="ARBA00022679"/>
    </source>
</evidence>
<reference evidence="4" key="1">
    <citation type="journal article" date="2021" name="PeerJ">
        <title>Extensive microbial diversity within the chicken gut microbiome revealed by metagenomics and culture.</title>
        <authorList>
            <person name="Gilroy R."/>
            <person name="Ravi A."/>
            <person name="Getino M."/>
            <person name="Pursley I."/>
            <person name="Horton D.L."/>
            <person name="Alikhan N.F."/>
            <person name="Baker D."/>
            <person name="Gharbi K."/>
            <person name="Hall N."/>
            <person name="Watson M."/>
            <person name="Adriaenssens E.M."/>
            <person name="Foster-Nyarko E."/>
            <person name="Jarju S."/>
            <person name="Secka A."/>
            <person name="Antonio M."/>
            <person name="Oren A."/>
            <person name="Chaudhuri R.R."/>
            <person name="La Ragione R."/>
            <person name="Hildebrand F."/>
            <person name="Pallen M.J."/>
        </authorList>
    </citation>
    <scope>NUCLEOTIDE SEQUENCE</scope>
    <source>
        <strain evidence="4">ChiGjej4B4-18154</strain>
    </source>
</reference>
<dbReference type="PANTHER" id="PTHR22916:SF51">
    <property type="entry name" value="GLYCOSYLTRANSFERASE EPSH-RELATED"/>
    <property type="match status" value="1"/>
</dbReference>
<dbReference type="InterPro" id="IPR001173">
    <property type="entry name" value="Glyco_trans_2-like"/>
</dbReference>
<evidence type="ECO:0000256" key="1">
    <source>
        <dbReference type="ARBA" id="ARBA00022676"/>
    </source>
</evidence>
<evidence type="ECO:0000313" key="5">
    <source>
        <dbReference type="Proteomes" id="UP000824035"/>
    </source>
</evidence>
<comment type="caution">
    <text evidence="4">The sequence shown here is derived from an EMBL/GenBank/DDBJ whole genome shotgun (WGS) entry which is preliminary data.</text>
</comment>
<dbReference type="GO" id="GO:0016757">
    <property type="term" value="F:glycosyltransferase activity"/>
    <property type="evidence" value="ECO:0007669"/>
    <property type="project" value="UniProtKB-KW"/>
</dbReference>
<dbReference type="CDD" id="cd00761">
    <property type="entry name" value="Glyco_tranf_GTA_type"/>
    <property type="match status" value="1"/>
</dbReference>
<keyword evidence="1 4" id="KW-0328">Glycosyltransferase</keyword>
<dbReference type="InterPro" id="IPR029044">
    <property type="entry name" value="Nucleotide-diphossugar_trans"/>
</dbReference>
<dbReference type="EMBL" id="DXBV01000037">
    <property type="protein sequence ID" value="HIZ30407.1"/>
    <property type="molecule type" value="Genomic_DNA"/>
</dbReference>
<dbReference type="AlphaFoldDB" id="A0A9D2E403"/>
<organism evidence="4 5">
    <name type="scientific">Candidatus Allofournierella merdipullorum</name>
    <dbReference type="NCBI Taxonomy" id="2838595"/>
    <lineage>
        <taxon>Bacteria</taxon>
        <taxon>Bacillati</taxon>
        <taxon>Bacillota</taxon>
        <taxon>Clostridia</taxon>
        <taxon>Eubacteriales</taxon>
        <taxon>Oscillospiraceae</taxon>
        <taxon>Allofournierella</taxon>
    </lineage>
</organism>
<evidence type="ECO:0000259" key="3">
    <source>
        <dbReference type="Pfam" id="PF00535"/>
    </source>
</evidence>